<name>A0A2N8KPY2_9BURK</name>
<accession>A0A2N8KPY2</accession>
<dbReference type="Gene3D" id="3.60.20.10">
    <property type="entry name" value="Glutamine Phosphoribosylpyrophosphate, subunit 1, domain 1"/>
    <property type="match status" value="1"/>
</dbReference>
<dbReference type="Gene3D" id="1.10.1400.10">
    <property type="match status" value="1"/>
</dbReference>
<organism evidence="6 7">
    <name type="scientific">Achromobacter pulmonis</name>
    <dbReference type="NCBI Taxonomy" id="1389932"/>
    <lineage>
        <taxon>Bacteria</taxon>
        <taxon>Pseudomonadati</taxon>
        <taxon>Pseudomonadota</taxon>
        <taxon>Betaproteobacteria</taxon>
        <taxon>Burkholderiales</taxon>
        <taxon>Alcaligenaceae</taxon>
        <taxon>Achromobacter</taxon>
    </lineage>
</organism>
<feature type="active site" description="Nucleophile" evidence="4">
    <location>
        <position position="211"/>
    </location>
</feature>
<dbReference type="Gene3D" id="2.30.120.10">
    <property type="match status" value="1"/>
</dbReference>
<dbReference type="PANTHER" id="PTHR34218">
    <property type="entry name" value="PEPTIDASE S45 PENICILLIN AMIDASE"/>
    <property type="match status" value="1"/>
</dbReference>
<dbReference type="InterPro" id="IPR002692">
    <property type="entry name" value="S45"/>
</dbReference>
<dbReference type="GO" id="GO:0016811">
    <property type="term" value="F:hydrolase activity, acting on carbon-nitrogen (but not peptide) bonds, in linear amides"/>
    <property type="evidence" value="ECO:0007669"/>
    <property type="project" value="InterPro"/>
</dbReference>
<evidence type="ECO:0000313" key="6">
    <source>
        <dbReference type="EMBL" id="PND35498.1"/>
    </source>
</evidence>
<evidence type="ECO:0000256" key="2">
    <source>
        <dbReference type="ARBA" id="ARBA00022801"/>
    </source>
</evidence>
<dbReference type="InterPro" id="IPR029055">
    <property type="entry name" value="Ntn_hydrolases_N"/>
</dbReference>
<keyword evidence="7" id="KW-1185">Reference proteome</keyword>
<dbReference type="EMBL" id="POQS01000001">
    <property type="protein sequence ID" value="PND35498.1"/>
    <property type="molecule type" value="Genomic_DNA"/>
</dbReference>
<comment type="caution">
    <text evidence="6">The sequence shown here is derived from an EMBL/GenBank/DDBJ whole genome shotgun (WGS) entry which is preliminary data.</text>
</comment>
<dbReference type="Pfam" id="PF01804">
    <property type="entry name" value="Penicil_amidase"/>
    <property type="match status" value="1"/>
</dbReference>
<feature type="binding site" evidence="5">
    <location>
        <position position="284"/>
    </location>
    <ligand>
        <name>Ca(2+)</name>
        <dbReference type="ChEBI" id="CHEBI:29108"/>
    </ligand>
</feature>
<evidence type="ECO:0000313" key="7">
    <source>
        <dbReference type="Proteomes" id="UP000235994"/>
    </source>
</evidence>
<dbReference type="PIRSF" id="PIRSF001227">
    <property type="entry name" value="Pen_acylase"/>
    <property type="match status" value="1"/>
</dbReference>
<dbReference type="InterPro" id="IPR043146">
    <property type="entry name" value="Penicillin_amidase_N_B-knob"/>
</dbReference>
<dbReference type="InterPro" id="IPR043147">
    <property type="entry name" value="Penicillin_amidase_A-knob"/>
</dbReference>
<feature type="binding site" evidence="5">
    <location>
        <position position="287"/>
    </location>
    <ligand>
        <name>Ca(2+)</name>
        <dbReference type="ChEBI" id="CHEBI:29108"/>
    </ligand>
</feature>
<evidence type="ECO:0000256" key="4">
    <source>
        <dbReference type="PIRSR" id="PIRSR001227-1"/>
    </source>
</evidence>
<dbReference type="InterPro" id="IPR023343">
    <property type="entry name" value="Penicillin_amidase_dom1"/>
</dbReference>
<dbReference type="InterPro" id="IPR014395">
    <property type="entry name" value="Pen/GL7ACA/AHL_acylase"/>
</dbReference>
<dbReference type="GO" id="GO:0046872">
    <property type="term" value="F:metal ion binding"/>
    <property type="evidence" value="ECO:0007669"/>
    <property type="project" value="UniProtKB-KW"/>
</dbReference>
<keyword evidence="5" id="KW-0479">Metal-binding</keyword>
<reference evidence="6 7" key="1">
    <citation type="submission" date="2018-01" db="EMBL/GenBank/DDBJ databases">
        <title>The draft genome of an aniline degradation strain ANB-1.</title>
        <authorList>
            <person name="Zhang L."/>
            <person name="Jiang J."/>
        </authorList>
    </citation>
    <scope>NUCLEOTIDE SEQUENCE [LARGE SCALE GENOMIC DNA]</scope>
    <source>
        <strain evidence="6 7">ANB-1</strain>
    </source>
</reference>
<dbReference type="Proteomes" id="UP000235994">
    <property type="component" value="Unassembled WGS sequence"/>
</dbReference>
<dbReference type="Gene3D" id="1.10.439.10">
    <property type="entry name" value="Penicillin Amidohydrolase, domain 1"/>
    <property type="match status" value="1"/>
</dbReference>
<gene>
    <name evidence="6" type="ORF">C1I89_03795</name>
</gene>
<keyword evidence="2" id="KW-0378">Hydrolase</keyword>
<sequence>MSSSPEVLRDRWGIPHVRADGVDELFFANGYVHAQDRLWQMDAARRRAVGRYAEWVGPEGAAADALARRLGVEAASRRDFAALSAETRRMLECYAQGVNAAINEFPLPVEYELLGERPQQWEPWQSVAVMRQRGLLMGSIWFKLWRAAALRTIGPEAIGLLRYDDGGNERFVSPQVDDVQTRRWIAGLQSLAPSIDALLALAPADGTIAGSNNWAVSGARTVSGKPMVAGDPHRIFEIPGMYAQLHLSCGEFDALGFSVPGVPAFPHFCHTEHVAWCVTHAFADIHDLYLECFDPADPARYQTETGWARAEVHEEIVNVRGAESLKVRVIRTRHGPLLADPEASGYGVALRSVQLDPVDRSLDCLLPMLRAHGVREFNEVCRPWGVIDHSVVAADTSGHISVNVRAIVPERDRVNGWLPVPGWTGQHEWRGYIPWERMPREVDPASGKLVTANNRIAPDGEGDYLCTDCHPSTRARRISERLDGFPAASVDDMVGLLGDTDSARARDIAARICKVTPQGAGAELVALLRGWNGNMAAGELAPSAYYQVRQAMTRILARRSGLDRAARDIFATMAAPGVVPVNQLWWTLPELLRREDVSLLAGATWDQVIQEALAAVAEGGAVQPWGRLHRPVFSHPLANAFPEAAARLAPASNDVAGDGDCVCATGAYPTGGPSSSYGPVARYVFDVGNWDASRWSVFHGASGAPDSPHYSDQNPLWARCELAPAPFTREAVDACAVSRQRIEIKGLKPESAHTDSP</sequence>
<evidence type="ECO:0000256" key="3">
    <source>
        <dbReference type="ARBA" id="ARBA00023145"/>
    </source>
</evidence>
<dbReference type="GO" id="GO:0017000">
    <property type="term" value="P:antibiotic biosynthetic process"/>
    <property type="evidence" value="ECO:0007669"/>
    <property type="project" value="InterPro"/>
</dbReference>
<comment type="similarity">
    <text evidence="1">Belongs to the peptidase S45 family.</text>
</comment>
<dbReference type="AlphaFoldDB" id="A0A2N8KPY2"/>
<keyword evidence="5" id="KW-0106">Calcium</keyword>
<evidence type="ECO:0000256" key="5">
    <source>
        <dbReference type="PIRSR" id="PIRSR001227-2"/>
    </source>
</evidence>
<proteinExistence type="inferred from homology"/>
<evidence type="ECO:0000256" key="1">
    <source>
        <dbReference type="ARBA" id="ARBA00006586"/>
    </source>
</evidence>
<dbReference type="PANTHER" id="PTHR34218:SF4">
    <property type="entry name" value="ACYL-HOMOSERINE LACTONE ACYLASE QUIP"/>
    <property type="match status" value="1"/>
</dbReference>
<protein>
    <submittedName>
        <fullName evidence="6">Penicillin acylase family protein</fullName>
    </submittedName>
</protein>
<comment type="cofactor">
    <cofactor evidence="5">
        <name>Ca(2+)</name>
        <dbReference type="ChEBI" id="CHEBI:29108"/>
    </cofactor>
    <text evidence="5">Binds 1 Ca(2+) ion per dimer.</text>
</comment>
<dbReference type="Gene3D" id="1.10.10.2580">
    <property type="entry name" value="Penicillin Acylase III, Chain A, Domain 2"/>
    <property type="match status" value="1"/>
</dbReference>
<dbReference type="SUPFAM" id="SSF56235">
    <property type="entry name" value="N-terminal nucleophile aminohydrolases (Ntn hydrolases)"/>
    <property type="match status" value="1"/>
</dbReference>
<keyword evidence="3" id="KW-0865">Zymogen</keyword>
<dbReference type="CDD" id="cd03747">
    <property type="entry name" value="Ntn_PGA_like"/>
    <property type="match status" value="1"/>
</dbReference>
<dbReference type="RefSeq" id="WP_102771428.1">
    <property type="nucleotide sequence ID" value="NZ_POQS01000001.1"/>
</dbReference>